<accession>A0A368QYA1</accession>
<dbReference type="InterPro" id="IPR001509">
    <property type="entry name" value="Epimerase_deHydtase"/>
</dbReference>
<dbReference type="SUPFAM" id="SSF51735">
    <property type="entry name" value="NAD(P)-binding Rossmann-fold domains"/>
    <property type="match status" value="1"/>
</dbReference>
<dbReference type="EMBL" id="CM003531">
    <property type="protein sequence ID" value="RCV22921.1"/>
    <property type="molecule type" value="Genomic_DNA"/>
</dbReference>
<dbReference type="AlphaFoldDB" id="A0A368QYA1"/>
<evidence type="ECO:0000256" key="2">
    <source>
        <dbReference type="SAM" id="MobiDB-lite"/>
    </source>
</evidence>
<feature type="domain" description="NAD-dependent epimerase/dehydratase" evidence="3">
    <location>
        <begin position="89"/>
        <end position="342"/>
    </location>
</feature>
<feature type="compositionally biased region" description="Gly residues" evidence="2">
    <location>
        <begin position="62"/>
        <end position="72"/>
    </location>
</feature>
<dbReference type="KEGG" id="sita:101781481"/>
<feature type="compositionally biased region" description="Polar residues" evidence="2">
    <location>
        <begin position="35"/>
        <end position="48"/>
    </location>
</feature>
<evidence type="ECO:0000259" key="3">
    <source>
        <dbReference type="Pfam" id="PF01370"/>
    </source>
</evidence>
<evidence type="ECO:0000256" key="1">
    <source>
        <dbReference type="ARBA" id="ARBA00023002"/>
    </source>
</evidence>
<dbReference type="PANTHER" id="PTHR10366:SF628">
    <property type="entry name" value="NAD(P)-BINDING ROSSMANN-FOLD SUPERFAMILY PROTEIN"/>
    <property type="match status" value="1"/>
</dbReference>
<reference evidence="4" key="1">
    <citation type="journal article" date="2012" name="Nat. Biotechnol.">
        <title>Reference genome sequence of the model plant Setaria.</title>
        <authorList>
            <person name="Bennetzen J.L."/>
            <person name="Schmutz J."/>
            <person name="Wang H."/>
            <person name="Percifield R."/>
            <person name="Hawkins J."/>
            <person name="Pontaroli A.C."/>
            <person name="Estep M."/>
            <person name="Feng L."/>
            <person name="Vaughn J.N."/>
            <person name="Grimwood J."/>
            <person name="Jenkins J."/>
            <person name="Barry K."/>
            <person name="Lindquist E."/>
            <person name="Hellsten U."/>
            <person name="Deshpande S."/>
            <person name="Wang X."/>
            <person name="Wu X."/>
            <person name="Mitros T."/>
            <person name="Triplett J."/>
            <person name="Yang X."/>
            <person name="Ye C.Y."/>
            <person name="Mauro-Herrera M."/>
            <person name="Wang L."/>
            <person name="Li P."/>
            <person name="Sharma M."/>
            <person name="Sharma R."/>
            <person name="Ronald P.C."/>
            <person name="Panaud O."/>
            <person name="Kellogg E.A."/>
            <person name="Brutnell T.P."/>
            <person name="Doust A.N."/>
            <person name="Tuskan G.A."/>
            <person name="Rokhsar D."/>
            <person name="Devos K.M."/>
        </authorList>
    </citation>
    <scope>NUCLEOTIDE SEQUENCE [LARGE SCALE GENOMIC DNA]</scope>
    <source>
        <strain evidence="4">Yugu1</strain>
    </source>
</reference>
<keyword evidence="1" id="KW-0560">Oxidoreductase</keyword>
<protein>
    <recommendedName>
        <fullName evidence="3">NAD-dependent epimerase/dehydratase domain-containing protein</fullName>
    </recommendedName>
</protein>
<reference evidence="4" key="2">
    <citation type="submission" date="2015-07" db="EMBL/GenBank/DDBJ databases">
        <authorList>
            <person name="Noorani M."/>
        </authorList>
    </citation>
    <scope>NUCLEOTIDE SEQUENCE</scope>
    <source>
        <strain evidence="4">Yugu1</strain>
    </source>
</reference>
<dbReference type="FunFam" id="3.40.50.720:FF:000597">
    <property type="entry name" value="Dihydroflavonol 4-reductase"/>
    <property type="match status" value="1"/>
</dbReference>
<dbReference type="OrthoDB" id="2735536at2759"/>
<sequence length="426" mass="45782">MVTDDQPCAPHILVNLCTNKSFIFLRGASVPSAIVSSPLSPAHKSQQPSKRERERERERGGGDPMGSVGGGSPEEQQAAGAGGDGPPAVCVTGSTGYVGSWLVRTLLRRGYRVHATARDTGKAWRVFAAVEGGDRLRVFRADMGEDGSFDAAVTGCVALFHVAASMELHVSPGHDNVDKCVRSNVLEPATRGTINVLQSCVHAGTVRRVVFTSSISTLTAVDTEGRRKAAVDESCLRDLGDVWRTKPVGWIYILSKRLTEEAAFRFARENGVHLVSVILPTVAGPFLTPSVPTSIQLLLSPITGDPKLYSLLASVHSRFGCVPLAHVQDACDAHVFLMESPLAEGRYLCAAGGHRMAEVARLLASRYPPFKPSERLSRDFDASSSSVVSSKRLTDLGFRFEHGVADIVKDCVAQCLDHGFLEHPDT</sequence>
<gene>
    <name evidence="4" type="ORF">SETIT_4G258500v2</name>
</gene>
<feature type="compositionally biased region" description="Basic and acidic residues" evidence="2">
    <location>
        <begin position="49"/>
        <end position="61"/>
    </location>
</feature>
<dbReference type="Gene3D" id="3.40.50.720">
    <property type="entry name" value="NAD(P)-binding Rossmann-like Domain"/>
    <property type="match status" value="1"/>
</dbReference>
<proteinExistence type="predicted"/>
<dbReference type="CDD" id="cd08958">
    <property type="entry name" value="FR_SDR_e"/>
    <property type="match status" value="1"/>
</dbReference>
<dbReference type="STRING" id="4555.A0A368QYA1"/>
<dbReference type="InterPro" id="IPR036291">
    <property type="entry name" value="NAD(P)-bd_dom_sf"/>
</dbReference>
<organism evidence="4">
    <name type="scientific">Setaria italica</name>
    <name type="common">Foxtail millet</name>
    <name type="synonym">Panicum italicum</name>
    <dbReference type="NCBI Taxonomy" id="4555"/>
    <lineage>
        <taxon>Eukaryota</taxon>
        <taxon>Viridiplantae</taxon>
        <taxon>Streptophyta</taxon>
        <taxon>Embryophyta</taxon>
        <taxon>Tracheophyta</taxon>
        <taxon>Spermatophyta</taxon>
        <taxon>Magnoliopsida</taxon>
        <taxon>Liliopsida</taxon>
        <taxon>Poales</taxon>
        <taxon>Poaceae</taxon>
        <taxon>PACMAD clade</taxon>
        <taxon>Panicoideae</taxon>
        <taxon>Panicodae</taxon>
        <taxon>Paniceae</taxon>
        <taxon>Cenchrinae</taxon>
        <taxon>Setaria</taxon>
    </lineage>
</organism>
<evidence type="ECO:0000313" key="4">
    <source>
        <dbReference type="EMBL" id="RCV22921.1"/>
    </source>
</evidence>
<dbReference type="GO" id="GO:0016491">
    <property type="term" value="F:oxidoreductase activity"/>
    <property type="evidence" value="ECO:0007669"/>
    <property type="project" value="UniProtKB-KW"/>
</dbReference>
<dbReference type="Pfam" id="PF01370">
    <property type="entry name" value="Epimerase"/>
    <property type="match status" value="1"/>
</dbReference>
<dbReference type="InterPro" id="IPR050425">
    <property type="entry name" value="NAD(P)_dehydrat-like"/>
</dbReference>
<dbReference type="PANTHER" id="PTHR10366">
    <property type="entry name" value="NAD DEPENDENT EPIMERASE/DEHYDRATASE"/>
    <property type="match status" value="1"/>
</dbReference>
<feature type="region of interest" description="Disordered" evidence="2">
    <location>
        <begin position="35"/>
        <end position="86"/>
    </location>
</feature>
<name>A0A368QYA1_SETIT</name>